<name>A0A9W4L6G2_9BACI</name>
<gene>
    <name evidence="1" type="ORF">SRABI133_04182</name>
</gene>
<proteinExistence type="predicted"/>
<protein>
    <submittedName>
        <fullName evidence="1">Uncharacterized protein</fullName>
    </submittedName>
</protein>
<sequence>MDEKKKPFAKTYKFGNSTVIVHSDVLKLTEEERKQWYKDEMEKGNKVLLDIKKTVNEAYRKFYIGEET</sequence>
<evidence type="ECO:0000313" key="2">
    <source>
        <dbReference type="Proteomes" id="UP000789326"/>
    </source>
</evidence>
<dbReference type="AlphaFoldDB" id="A0A9W4L6G2"/>
<reference evidence="1" key="1">
    <citation type="submission" date="2021-11" db="EMBL/GenBank/DDBJ databases">
        <authorList>
            <person name="Bulgarelli D."/>
        </authorList>
    </citation>
    <scope>NUCLEOTIDE SEQUENCE</scope>
    <source>
        <strain evidence="1">Bi133</strain>
    </source>
</reference>
<organism evidence="1 2">
    <name type="scientific">Peribacillus simplex</name>
    <dbReference type="NCBI Taxonomy" id="1478"/>
    <lineage>
        <taxon>Bacteria</taxon>
        <taxon>Bacillati</taxon>
        <taxon>Bacillota</taxon>
        <taxon>Bacilli</taxon>
        <taxon>Bacillales</taxon>
        <taxon>Bacillaceae</taxon>
        <taxon>Peribacillus</taxon>
    </lineage>
</organism>
<dbReference type="RefSeq" id="WP_230303478.1">
    <property type="nucleotide sequence ID" value="NZ_CAKKMG010000085.1"/>
</dbReference>
<evidence type="ECO:0000313" key="1">
    <source>
        <dbReference type="EMBL" id="CAH0289237.1"/>
    </source>
</evidence>
<dbReference type="EMBL" id="CAKKMG010000085">
    <property type="protein sequence ID" value="CAH0289237.1"/>
    <property type="molecule type" value="Genomic_DNA"/>
</dbReference>
<accession>A0A9W4L6G2</accession>
<dbReference type="Proteomes" id="UP000789326">
    <property type="component" value="Unassembled WGS sequence"/>
</dbReference>
<comment type="caution">
    <text evidence="1">The sequence shown here is derived from an EMBL/GenBank/DDBJ whole genome shotgun (WGS) entry which is preliminary data.</text>
</comment>